<reference evidence="1" key="2">
    <citation type="submission" date="2012-12" db="EMBL/GenBank/DDBJ databases">
        <authorList>
            <person name="Gao Y.W."/>
            <person name="Fan S.T."/>
            <person name="Sun H.T."/>
            <person name="Wang Z."/>
            <person name="Gao X.L."/>
            <person name="Li Y.G."/>
            <person name="Wang T.C."/>
            <person name="Zhang K."/>
            <person name="Xu W.W."/>
            <person name="Yu Z.J."/>
            <person name="Xia X.Z."/>
        </authorList>
    </citation>
    <scope>NUCLEOTIDE SEQUENCE</scope>
    <source>
        <strain evidence="1">FR3</strain>
    </source>
</reference>
<reference evidence="1" key="1">
    <citation type="journal article" date="2007" name="Science">
        <title>Draft genome of the filarial nematode parasite Brugia malayi.</title>
        <authorList>
            <person name="Ghedin E."/>
            <person name="Wang S."/>
            <person name="Spiro D."/>
            <person name="Caler E."/>
            <person name="Zhao Q."/>
            <person name="Crabtree J."/>
            <person name="Allen J.E."/>
            <person name="Delcher A.L."/>
            <person name="Guiliano D.B."/>
            <person name="Miranda-Saavedra D."/>
            <person name="Angiuoli S.V."/>
            <person name="Creasy T."/>
            <person name="Amedeo P."/>
            <person name="Haas B."/>
            <person name="El-Sayed N.M."/>
            <person name="Wortman J.R."/>
            <person name="Feldblyum T."/>
            <person name="Tallon L."/>
            <person name="Schatz M."/>
            <person name="Shumway M."/>
            <person name="Koo H."/>
            <person name="Salzberg S.L."/>
            <person name="Schobel S."/>
            <person name="Pertea M."/>
            <person name="Pop M."/>
            <person name="White O."/>
            <person name="Barton G.J."/>
            <person name="Carlow C.K."/>
            <person name="Crawford M.J."/>
            <person name="Daub J."/>
            <person name="Dimmic M.W."/>
            <person name="Estes C.F."/>
            <person name="Foster J.M."/>
            <person name="Ganatra M."/>
            <person name="Gregory W.F."/>
            <person name="Johnson N.M."/>
            <person name="Jin J."/>
            <person name="Komuniecki R."/>
            <person name="Korf I."/>
            <person name="Kumar S."/>
            <person name="Laney S."/>
            <person name="Li B.W."/>
            <person name="Li W."/>
            <person name="Lindblom T.H."/>
            <person name="Lustigman S."/>
            <person name="Ma D."/>
            <person name="Maina C.V."/>
            <person name="Martin D.M."/>
            <person name="McCarter J.P."/>
            <person name="McReynolds L."/>
            <person name="Mitreva M."/>
            <person name="Nutman T.B."/>
            <person name="Parkinson J."/>
            <person name="Peregrin-Alvarez J.M."/>
            <person name="Poole C."/>
            <person name="Ren Q."/>
            <person name="Saunders L."/>
            <person name="Sluder A.E."/>
            <person name="Smith K."/>
            <person name="Stanke M."/>
            <person name="Unnasch T.R."/>
            <person name="Ware J."/>
            <person name="Wei A.D."/>
            <person name="Weil G."/>
            <person name="Williams D.J."/>
            <person name="Zhang Y."/>
            <person name="Williams S.A."/>
            <person name="Fraser-Liggett C."/>
            <person name="Slatko B."/>
            <person name="Blaxter M.L."/>
            <person name="Scott A.L."/>
        </authorList>
    </citation>
    <scope>NUCLEOTIDE SEQUENCE</scope>
    <source>
        <strain evidence="1">FR3</strain>
    </source>
</reference>
<dbReference type="AlphaFoldDB" id="A0A0J9Y1A2"/>
<proteinExistence type="predicted"/>
<dbReference type="WormBase" id="Bm1473">
    <property type="protein sequence ID" value="BM40562"/>
    <property type="gene ID" value="WBGene00221734"/>
</dbReference>
<feature type="non-terminal residue" evidence="1">
    <location>
        <position position="41"/>
    </location>
</feature>
<organism evidence="1">
    <name type="scientific">Brugia malayi</name>
    <name type="common">Filarial nematode worm</name>
    <dbReference type="NCBI Taxonomy" id="6279"/>
    <lineage>
        <taxon>Eukaryota</taxon>
        <taxon>Metazoa</taxon>
        <taxon>Ecdysozoa</taxon>
        <taxon>Nematoda</taxon>
        <taxon>Chromadorea</taxon>
        <taxon>Rhabditida</taxon>
        <taxon>Spirurina</taxon>
        <taxon>Spiruromorpha</taxon>
        <taxon>Filarioidea</taxon>
        <taxon>Onchocercidae</taxon>
        <taxon>Brugia</taxon>
    </lineage>
</organism>
<protein>
    <submittedName>
        <fullName evidence="1">Bm1473</fullName>
    </submittedName>
</protein>
<evidence type="ECO:0000313" key="1">
    <source>
        <dbReference type="EMBL" id="CDP99521.1"/>
    </source>
</evidence>
<accession>A0A0J9Y1A2</accession>
<dbReference type="EMBL" id="LN857009">
    <property type="protein sequence ID" value="CDP99521.1"/>
    <property type="molecule type" value="Genomic_DNA"/>
</dbReference>
<gene>
    <name evidence="1 2" type="ORF">Bm1473</name>
    <name evidence="1" type="ORF">BM_Bm1473</name>
</gene>
<sequence>MRRIIFRFIVAVAVVVVVVVTAVSVTCTYANVYFQQVLLHR</sequence>
<evidence type="ECO:0000313" key="2">
    <source>
        <dbReference type="WormBase" id="Bm1473"/>
    </source>
</evidence>
<name>A0A0J9Y1A2_BRUMA</name>